<dbReference type="GO" id="GO:0003677">
    <property type="term" value="F:DNA binding"/>
    <property type="evidence" value="ECO:0007669"/>
    <property type="project" value="TreeGrafter"/>
</dbReference>
<dbReference type="GO" id="GO:0032791">
    <property type="term" value="F:lead ion binding"/>
    <property type="evidence" value="ECO:0007669"/>
    <property type="project" value="TreeGrafter"/>
</dbReference>
<dbReference type="InterPro" id="IPR052543">
    <property type="entry name" value="HTH_Metal-responsive_Reg"/>
</dbReference>
<proteinExistence type="predicted"/>
<dbReference type="NCBIfam" id="NF033788">
    <property type="entry name" value="HTH_metalloreg"/>
    <property type="match status" value="1"/>
</dbReference>
<comment type="caution">
    <text evidence="2">The sequence shown here is derived from an EMBL/GenBank/DDBJ whole genome shotgun (WGS) entry which is preliminary data.</text>
</comment>
<dbReference type="InterPro" id="IPR036390">
    <property type="entry name" value="WH_DNA-bd_sf"/>
</dbReference>
<gene>
    <name evidence="2" type="ORF">A6F49_10890</name>
</gene>
<keyword evidence="3" id="KW-1185">Reference proteome</keyword>
<dbReference type="GO" id="GO:0046686">
    <property type="term" value="P:response to cadmium ion"/>
    <property type="evidence" value="ECO:0007669"/>
    <property type="project" value="TreeGrafter"/>
</dbReference>
<dbReference type="OrthoDB" id="3401849at2"/>
<evidence type="ECO:0000313" key="2">
    <source>
        <dbReference type="EMBL" id="OAV60474.1"/>
    </source>
</evidence>
<dbReference type="SUPFAM" id="SSF46785">
    <property type="entry name" value="Winged helix' DNA-binding domain"/>
    <property type="match status" value="1"/>
</dbReference>
<protein>
    <submittedName>
        <fullName evidence="2">Transcriptional regulator</fullName>
    </submittedName>
</protein>
<dbReference type="Pfam" id="PF01022">
    <property type="entry name" value="HTH_5"/>
    <property type="match status" value="1"/>
</dbReference>
<evidence type="ECO:0000259" key="1">
    <source>
        <dbReference type="PROSITE" id="PS50987"/>
    </source>
</evidence>
<organism evidence="2 3">
    <name type="scientific">Enteractinococcus helveticum</name>
    <dbReference type="NCBI Taxonomy" id="1837282"/>
    <lineage>
        <taxon>Bacteria</taxon>
        <taxon>Bacillati</taxon>
        <taxon>Actinomycetota</taxon>
        <taxon>Actinomycetes</taxon>
        <taxon>Micrococcales</taxon>
        <taxon>Micrococcaceae</taxon>
    </lineage>
</organism>
<dbReference type="GO" id="GO:0097063">
    <property type="term" value="F:cadmium ion sensor activity"/>
    <property type="evidence" value="ECO:0007669"/>
    <property type="project" value="TreeGrafter"/>
</dbReference>
<dbReference type="SMART" id="SM00418">
    <property type="entry name" value="HTH_ARSR"/>
    <property type="match status" value="1"/>
</dbReference>
<dbReference type="PROSITE" id="PS50987">
    <property type="entry name" value="HTH_ARSR_2"/>
    <property type="match status" value="1"/>
</dbReference>
<dbReference type="CDD" id="cd00090">
    <property type="entry name" value="HTH_ARSR"/>
    <property type="match status" value="1"/>
</dbReference>
<dbReference type="InterPro" id="IPR036388">
    <property type="entry name" value="WH-like_DNA-bd_sf"/>
</dbReference>
<sequence length="120" mass="12763">MLTIASRLDVMNRLGRAMADPTRSRILLSLLDEPGYPARLAEDLGLTRTNVSNHLACLRDCGIVVAEPEGRRTRYAIADAHLAQALSALVETTLAVDENQACLDPACPVEGCCDTAGGAQ</sequence>
<name>A0A1B7LYI3_9MICC</name>
<dbReference type="AlphaFoldDB" id="A0A1B7LYI3"/>
<dbReference type="InterPro" id="IPR001845">
    <property type="entry name" value="HTH_ArsR_DNA-bd_dom"/>
</dbReference>
<accession>A0A1B7LYI3</accession>
<feature type="domain" description="HTH arsR-type" evidence="1">
    <location>
        <begin position="4"/>
        <end position="97"/>
    </location>
</feature>
<dbReference type="InterPro" id="IPR011991">
    <property type="entry name" value="ArsR-like_HTH"/>
</dbReference>
<evidence type="ECO:0000313" key="3">
    <source>
        <dbReference type="Proteomes" id="UP000078292"/>
    </source>
</evidence>
<dbReference type="PANTHER" id="PTHR39168">
    <property type="entry name" value="TRANSCRIPTIONAL REGULATOR-RELATED"/>
    <property type="match status" value="1"/>
</dbReference>
<reference evidence="2 3" key="1">
    <citation type="submission" date="2016-04" db="EMBL/GenBank/DDBJ databases">
        <title>First whole genome shotgun sequence of the bacterium Enteractinococcus sp. strain UASWS1574.</title>
        <authorList>
            <person name="Crovadore J."/>
            <person name="Chablais R."/>
            <person name="Lefort F."/>
        </authorList>
    </citation>
    <scope>NUCLEOTIDE SEQUENCE [LARGE SCALE GENOMIC DNA]</scope>
    <source>
        <strain evidence="2 3">UASWS1574</strain>
    </source>
</reference>
<dbReference type="GO" id="GO:0010288">
    <property type="term" value="P:response to lead ion"/>
    <property type="evidence" value="ECO:0007669"/>
    <property type="project" value="TreeGrafter"/>
</dbReference>
<dbReference type="PRINTS" id="PR00778">
    <property type="entry name" value="HTHARSR"/>
</dbReference>
<dbReference type="STRING" id="1837282.A6F49_10890"/>
<dbReference type="RefSeq" id="WP_043055340.1">
    <property type="nucleotide sequence ID" value="NZ_LXEY01000019.1"/>
</dbReference>
<dbReference type="EMBL" id="LXEY01000019">
    <property type="protein sequence ID" value="OAV60474.1"/>
    <property type="molecule type" value="Genomic_DNA"/>
</dbReference>
<dbReference type="Gene3D" id="1.10.10.10">
    <property type="entry name" value="Winged helix-like DNA-binding domain superfamily/Winged helix DNA-binding domain"/>
    <property type="match status" value="1"/>
</dbReference>
<dbReference type="PANTHER" id="PTHR39168:SF2">
    <property type="entry name" value="HTH-TYPE TRANSCRIPTIONAL REGULATOR CMTR"/>
    <property type="match status" value="1"/>
</dbReference>
<dbReference type="Proteomes" id="UP000078292">
    <property type="component" value="Unassembled WGS sequence"/>
</dbReference>
<dbReference type="GO" id="GO:0003700">
    <property type="term" value="F:DNA-binding transcription factor activity"/>
    <property type="evidence" value="ECO:0007669"/>
    <property type="project" value="InterPro"/>
</dbReference>